<dbReference type="KEGG" id="chu:CHU_1579"/>
<sequence length="164" mass="18246">MATVDKTQSIYSIKVTTLDGQPFDLSTLKGKKILIVNTASKCGYTPQYEELQQLHALHGDSVAVLGFPCNDFGGQESGSESEIGAFCTKNYGVTFQMFEKVHIKGNEQHPLYKWLTDPALNGWNKDAPTWNFCKYLINEKGELVNFFGSGVKPMSKTVLDAIRK</sequence>
<dbReference type="InterPro" id="IPR000889">
    <property type="entry name" value="Glutathione_peroxidase"/>
</dbReference>
<dbReference type="SUPFAM" id="SSF52833">
    <property type="entry name" value="Thioredoxin-like"/>
    <property type="match status" value="1"/>
</dbReference>
<dbReference type="PROSITE" id="PS51355">
    <property type="entry name" value="GLUTATHIONE_PEROXID_3"/>
    <property type="match status" value="1"/>
</dbReference>
<dbReference type="EMBL" id="CP000383">
    <property type="protein sequence ID" value="ABG58849.1"/>
    <property type="molecule type" value="Genomic_DNA"/>
</dbReference>
<dbReference type="PANTHER" id="PTHR11592">
    <property type="entry name" value="GLUTATHIONE PEROXIDASE"/>
    <property type="match status" value="1"/>
</dbReference>
<gene>
    <name evidence="6" type="primary">btuE</name>
    <name evidence="6" type="ordered locus">CHU_1579</name>
</gene>
<keyword evidence="7" id="KW-1185">Reference proteome</keyword>
<dbReference type="PANTHER" id="PTHR11592:SF134">
    <property type="entry name" value="PHOSPHOLIPID HYDROPEROXIDE GLUTATHIONE PEROXIDASE"/>
    <property type="match status" value="1"/>
</dbReference>
<dbReference type="Pfam" id="PF00255">
    <property type="entry name" value="GSHPx"/>
    <property type="match status" value="1"/>
</dbReference>
<accession>A0A6N4SR91</accession>
<evidence type="ECO:0000256" key="4">
    <source>
        <dbReference type="PIRSR" id="PIRSR000303-1"/>
    </source>
</evidence>
<organism evidence="6 7">
    <name type="scientific">Cytophaga hutchinsonii (strain ATCC 33406 / DSM 1761 / CIP 103989 / NBRC 15051 / NCIMB 9469 / D465)</name>
    <dbReference type="NCBI Taxonomy" id="269798"/>
    <lineage>
        <taxon>Bacteria</taxon>
        <taxon>Pseudomonadati</taxon>
        <taxon>Bacteroidota</taxon>
        <taxon>Cytophagia</taxon>
        <taxon>Cytophagales</taxon>
        <taxon>Cytophagaceae</taxon>
        <taxon>Cytophaga</taxon>
    </lineage>
</organism>
<evidence type="ECO:0000256" key="2">
    <source>
        <dbReference type="ARBA" id="ARBA00022559"/>
    </source>
</evidence>
<dbReference type="InterPro" id="IPR036249">
    <property type="entry name" value="Thioredoxin-like_sf"/>
</dbReference>
<dbReference type="CDD" id="cd00340">
    <property type="entry name" value="GSH_Peroxidase"/>
    <property type="match status" value="1"/>
</dbReference>
<dbReference type="PRINTS" id="PR01011">
    <property type="entry name" value="GLUTPROXDASE"/>
</dbReference>
<evidence type="ECO:0000256" key="1">
    <source>
        <dbReference type="ARBA" id="ARBA00006926"/>
    </source>
</evidence>
<dbReference type="GO" id="GO:0006979">
    <property type="term" value="P:response to oxidative stress"/>
    <property type="evidence" value="ECO:0007669"/>
    <property type="project" value="InterPro"/>
</dbReference>
<comment type="similarity">
    <text evidence="1 5">Belongs to the glutathione peroxidase family.</text>
</comment>
<keyword evidence="3 5" id="KW-0560">Oxidoreductase</keyword>
<dbReference type="InterPro" id="IPR029759">
    <property type="entry name" value="GPX_AS"/>
</dbReference>
<proteinExistence type="inferred from homology"/>
<feature type="active site" evidence="4">
    <location>
        <position position="42"/>
    </location>
</feature>
<protein>
    <recommendedName>
        <fullName evidence="5">Glutathione peroxidase</fullName>
    </recommendedName>
</protein>
<name>A0A6N4SR91_CYTH3</name>
<evidence type="ECO:0000313" key="7">
    <source>
        <dbReference type="Proteomes" id="UP000001822"/>
    </source>
</evidence>
<dbReference type="PROSITE" id="PS00460">
    <property type="entry name" value="GLUTATHIONE_PEROXID_1"/>
    <property type="match status" value="1"/>
</dbReference>
<dbReference type="GO" id="GO:0004601">
    <property type="term" value="F:peroxidase activity"/>
    <property type="evidence" value="ECO:0007669"/>
    <property type="project" value="UniProtKB-KW"/>
</dbReference>
<dbReference type="Gene3D" id="3.40.30.10">
    <property type="entry name" value="Glutaredoxin"/>
    <property type="match status" value="1"/>
</dbReference>
<evidence type="ECO:0000256" key="5">
    <source>
        <dbReference type="RuleBase" id="RU000499"/>
    </source>
</evidence>
<dbReference type="AlphaFoldDB" id="A0A6N4SR91"/>
<dbReference type="Proteomes" id="UP000001822">
    <property type="component" value="Chromosome"/>
</dbReference>
<evidence type="ECO:0000256" key="3">
    <source>
        <dbReference type="ARBA" id="ARBA00023002"/>
    </source>
</evidence>
<evidence type="ECO:0000313" key="6">
    <source>
        <dbReference type="EMBL" id="ABG58849.1"/>
    </source>
</evidence>
<reference evidence="6 7" key="1">
    <citation type="journal article" date="2007" name="Appl. Environ. Microbiol.">
        <title>Genome sequence of the cellulolytic gliding bacterium Cytophaga hutchinsonii.</title>
        <authorList>
            <person name="Xie G."/>
            <person name="Bruce D.C."/>
            <person name="Challacombe J.F."/>
            <person name="Chertkov O."/>
            <person name="Detter J.C."/>
            <person name="Gilna P."/>
            <person name="Han C.S."/>
            <person name="Lucas S."/>
            <person name="Misra M."/>
            <person name="Myers G.L."/>
            <person name="Richardson P."/>
            <person name="Tapia R."/>
            <person name="Thayer N."/>
            <person name="Thompson L.S."/>
            <person name="Brettin T.S."/>
            <person name="Henrissat B."/>
            <person name="Wilson D.B."/>
            <person name="McBride M.J."/>
        </authorList>
    </citation>
    <scope>NUCLEOTIDE SEQUENCE [LARGE SCALE GENOMIC DNA]</scope>
    <source>
        <strain evidence="7">ATCC 33406 / DSM 1761 / CIP 103989 / NBRC 15051 / NCIMB 9469 / D465</strain>
    </source>
</reference>
<dbReference type="PIRSF" id="PIRSF000303">
    <property type="entry name" value="Glutathion_perox"/>
    <property type="match status" value="1"/>
</dbReference>
<keyword evidence="2 5" id="KW-0575">Peroxidase</keyword>